<dbReference type="EMBL" id="AMZH03017913">
    <property type="protein sequence ID" value="RRT42344.1"/>
    <property type="molecule type" value="Genomic_DNA"/>
</dbReference>
<evidence type="ECO:0000313" key="2">
    <source>
        <dbReference type="Proteomes" id="UP000287651"/>
    </source>
</evidence>
<proteinExistence type="predicted"/>
<accession>A0A426XSC5</accession>
<protein>
    <submittedName>
        <fullName evidence="1">Uncharacterized protein</fullName>
    </submittedName>
</protein>
<feature type="non-terminal residue" evidence="1">
    <location>
        <position position="1"/>
    </location>
</feature>
<organism evidence="1 2">
    <name type="scientific">Ensete ventricosum</name>
    <name type="common">Abyssinian banana</name>
    <name type="synonym">Musa ensete</name>
    <dbReference type="NCBI Taxonomy" id="4639"/>
    <lineage>
        <taxon>Eukaryota</taxon>
        <taxon>Viridiplantae</taxon>
        <taxon>Streptophyta</taxon>
        <taxon>Embryophyta</taxon>
        <taxon>Tracheophyta</taxon>
        <taxon>Spermatophyta</taxon>
        <taxon>Magnoliopsida</taxon>
        <taxon>Liliopsida</taxon>
        <taxon>Zingiberales</taxon>
        <taxon>Musaceae</taxon>
        <taxon>Ensete</taxon>
    </lineage>
</organism>
<dbReference type="Proteomes" id="UP000287651">
    <property type="component" value="Unassembled WGS sequence"/>
</dbReference>
<reference evidence="1 2" key="1">
    <citation type="journal article" date="2014" name="Agronomy (Basel)">
        <title>A Draft Genome Sequence for Ensete ventricosum, the Drought-Tolerant Tree Against Hunger.</title>
        <authorList>
            <person name="Harrison J."/>
            <person name="Moore K.A."/>
            <person name="Paszkiewicz K."/>
            <person name="Jones T."/>
            <person name="Grant M."/>
            <person name="Ambacheew D."/>
            <person name="Muzemil S."/>
            <person name="Studholme D.J."/>
        </authorList>
    </citation>
    <scope>NUCLEOTIDE SEQUENCE [LARGE SCALE GENOMIC DNA]</scope>
</reference>
<comment type="caution">
    <text evidence="1">The sequence shown here is derived from an EMBL/GenBank/DDBJ whole genome shotgun (WGS) entry which is preliminary data.</text>
</comment>
<sequence length="61" mass="6770">ASGQSEDDVVRNSPGVHRELTEGIRSLLGWRKGVRWKKTETRRKIVGGSRKSLLGVGKVLK</sequence>
<name>A0A426XSC5_ENSVE</name>
<dbReference type="AlphaFoldDB" id="A0A426XSC5"/>
<gene>
    <name evidence="1" type="ORF">B296_00041801</name>
</gene>
<evidence type="ECO:0000313" key="1">
    <source>
        <dbReference type="EMBL" id="RRT42344.1"/>
    </source>
</evidence>